<keyword evidence="1" id="KW-0812">Transmembrane</keyword>
<sequence>MCSRRGSSGSVVDFEASGRGFAPRHGLRLARACTQDDHSILLTKIVFGILVSVGCFILWQEVGLGFEGALGKIAKFKKKKKQKERFDAAEHTYVPSNELFGEPNYVPSISSYTSYTYDDYYESPSFRSLSDNNSFIARVLESIDPVETAFVFMAIEDTSCKKKKICELQRAASKNFWFGTLFRLVT</sequence>
<gene>
    <name evidence="2" type="ORF">SK128_009198</name>
</gene>
<proteinExistence type="predicted"/>
<dbReference type="EMBL" id="JAXCGZ010022899">
    <property type="protein sequence ID" value="KAK7021366.1"/>
    <property type="molecule type" value="Genomic_DNA"/>
</dbReference>
<name>A0AAN8ZTD7_HALRR</name>
<dbReference type="Proteomes" id="UP001381693">
    <property type="component" value="Unassembled WGS sequence"/>
</dbReference>
<feature type="transmembrane region" description="Helical" evidence="1">
    <location>
        <begin position="45"/>
        <end position="70"/>
    </location>
</feature>
<accession>A0AAN8ZTD7</accession>
<keyword evidence="3" id="KW-1185">Reference proteome</keyword>
<organism evidence="2 3">
    <name type="scientific">Halocaridina rubra</name>
    <name type="common">Hawaiian red shrimp</name>
    <dbReference type="NCBI Taxonomy" id="373956"/>
    <lineage>
        <taxon>Eukaryota</taxon>
        <taxon>Metazoa</taxon>
        <taxon>Ecdysozoa</taxon>
        <taxon>Arthropoda</taxon>
        <taxon>Crustacea</taxon>
        <taxon>Multicrustacea</taxon>
        <taxon>Malacostraca</taxon>
        <taxon>Eumalacostraca</taxon>
        <taxon>Eucarida</taxon>
        <taxon>Decapoda</taxon>
        <taxon>Pleocyemata</taxon>
        <taxon>Caridea</taxon>
        <taxon>Atyoidea</taxon>
        <taxon>Atyidae</taxon>
        <taxon>Halocaridina</taxon>
    </lineage>
</organism>
<evidence type="ECO:0000313" key="3">
    <source>
        <dbReference type="Proteomes" id="UP001381693"/>
    </source>
</evidence>
<evidence type="ECO:0000256" key="1">
    <source>
        <dbReference type="SAM" id="Phobius"/>
    </source>
</evidence>
<evidence type="ECO:0000313" key="2">
    <source>
        <dbReference type="EMBL" id="KAK7021366.1"/>
    </source>
</evidence>
<comment type="caution">
    <text evidence="2">The sequence shown here is derived from an EMBL/GenBank/DDBJ whole genome shotgun (WGS) entry which is preliminary data.</text>
</comment>
<keyword evidence="1" id="KW-1133">Transmembrane helix</keyword>
<reference evidence="2 3" key="1">
    <citation type="submission" date="2023-11" db="EMBL/GenBank/DDBJ databases">
        <title>Halocaridina rubra genome assembly.</title>
        <authorList>
            <person name="Smith C."/>
        </authorList>
    </citation>
    <scope>NUCLEOTIDE SEQUENCE [LARGE SCALE GENOMIC DNA]</scope>
    <source>
        <strain evidence="2">EP-1</strain>
        <tissue evidence="2">Whole</tissue>
    </source>
</reference>
<keyword evidence="1" id="KW-0472">Membrane</keyword>
<dbReference type="AlphaFoldDB" id="A0AAN8ZTD7"/>
<protein>
    <submittedName>
        <fullName evidence="2">Uncharacterized protein</fullName>
    </submittedName>
</protein>